<evidence type="ECO:0000256" key="3">
    <source>
        <dbReference type="ARBA" id="ARBA00022676"/>
    </source>
</evidence>
<evidence type="ECO:0000256" key="2">
    <source>
        <dbReference type="ARBA" id="ARBA00006739"/>
    </source>
</evidence>
<keyword evidence="3" id="KW-0328">Glycosyltransferase</keyword>
<gene>
    <name evidence="11" type="ORF">HYR64_08630</name>
</gene>
<protein>
    <recommendedName>
        <fullName evidence="7">Glucosyl-3-phosphoglycerate synthase</fullName>
        <ecNumber evidence="6">2.4.1.266</ecNumber>
    </recommendedName>
</protein>
<sequence length="251" mass="28427">MIVPAFNEEARILRVLRAVVGSRLADEVLVVDDGSLDRTAEAARRVPGVRVIRLEANLGKGGAMVAGARATDADIVAFVDADLIGLASDHVDQIIRPMLGRECDMCLGVFRGGRFWSTTGQIIFPYISGQRALRRELFLRIPNLQEVRFGVEIAIHQYLKRTGARVRRVVLHGVSNSHKEQKYGLVKGMAARRKMYAEMVRAAGLERRRLHLERLRGSKLRTLLDKELHLPLKRLAAANRKVRRTRLRWRR</sequence>
<dbReference type="AlphaFoldDB" id="A0A931PWB8"/>
<evidence type="ECO:0000256" key="6">
    <source>
        <dbReference type="ARBA" id="ARBA00039022"/>
    </source>
</evidence>
<evidence type="ECO:0000313" key="11">
    <source>
        <dbReference type="EMBL" id="MBI1757155.1"/>
    </source>
</evidence>
<organism evidence="11 12">
    <name type="scientific">Fimbriimonas ginsengisoli</name>
    <dbReference type="NCBI Taxonomy" id="1005039"/>
    <lineage>
        <taxon>Bacteria</taxon>
        <taxon>Bacillati</taxon>
        <taxon>Armatimonadota</taxon>
        <taxon>Fimbriimonadia</taxon>
        <taxon>Fimbriimonadales</taxon>
        <taxon>Fimbriimonadaceae</taxon>
        <taxon>Fimbriimonas</taxon>
    </lineage>
</organism>
<comment type="catalytic activity">
    <reaction evidence="9">
        <text>an NDP-alpha-D-glucose + (2R)-3-phosphoglycerate = (2R)-2-O-(alpha-D-glucopyranosyl)-3-phospho-glycerate + a ribonucleoside 5'-diphosphate + H(+)</text>
        <dbReference type="Rhea" id="RHEA:47244"/>
        <dbReference type="ChEBI" id="CHEBI:15378"/>
        <dbReference type="ChEBI" id="CHEBI:57930"/>
        <dbReference type="ChEBI" id="CHEBI:58272"/>
        <dbReference type="ChEBI" id="CHEBI:62600"/>
        <dbReference type="ChEBI" id="CHEBI:76533"/>
        <dbReference type="EC" id="2.4.1.266"/>
    </reaction>
    <physiologicalReaction direction="left-to-right" evidence="9">
        <dbReference type="Rhea" id="RHEA:47245"/>
    </physiologicalReaction>
</comment>
<keyword evidence="4" id="KW-0808">Transferase</keyword>
<dbReference type="GO" id="GO:0016757">
    <property type="term" value="F:glycosyltransferase activity"/>
    <property type="evidence" value="ECO:0007669"/>
    <property type="project" value="UniProtKB-KW"/>
</dbReference>
<comment type="similarity">
    <text evidence="2">Belongs to the glycosyltransferase 2 family.</text>
</comment>
<comment type="cofactor">
    <cofactor evidence="1">
        <name>Mg(2+)</name>
        <dbReference type="ChEBI" id="CHEBI:18420"/>
    </cofactor>
</comment>
<dbReference type="PANTHER" id="PTHR48090">
    <property type="entry name" value="UNDECAPRENYL-PHOSPHATE 4-DEOXY-4-FORMAMIDO-L-ARABINOSE TRANSFERASE-RELATED"/>
    <property type="match status" value="1"/>
</dbReference>
<evidence type="ECO:0000256" key="7">
    <source>
        <dbReference type="ARBA" id="ARBA00040894"/>
    </source>
</evidence>
<evidence type="ECO:0000256" key="5">
    <source>
        <dbReference type="ARBA" id="ARBA00022842"/>
    </source>
</evidence>
<dbReference type="CDD" id="cd04179">
    <property type="entry name" value="DPM_DPG-synthase_like"/>
    <property type="match status" value="1"/>
</dbReference>
<dbReference type="EMBL" id="JACOSL010000053">
    <property type="protein sequence ID" value="MBI1757155.1"/>
    <property type="molecule type" value="Genomic_DNA"/>
</dbReference>
<dbReference type="EC" id="2.4.1.266" evidence="6"/>
<evidence type="ECO:0000256" key="4">
    <source>
        <dbReference type="ARBA" id="ARBA00022679"/>
    </source>
</evidence>
<dbReference type="SUPFAM" id="SSF53448">
    <property type="entry name" value="Nucleotide-diphospho-sugar transferases"/>
    <property type="match status" value="1"/>
</dbReference>
<dbReference type="InterPro" id="IPR029044">
    <property type="entry name" value="Nucleotide-diphossugar_trans"/>
</dbReference>
<evidence type="ECO:0000256" key="8">
    <source>
        <dbReference type="ARBA" id="ARBA00048689"/>
    </source>
</evidence>
<reference evidence="11" key="1">
    <citation type="submission" date="2020-07" db="EMBL/GenBank/DDBJ databases">
        <title>Huge and variable diversity of episymbiotic CPR bacteria and DPANN archaea in groundwater ecosystems.</title>
        <authorList>
            <person name="He C.Y."/>
            <person name="Keren R."/>
            <person name="Whittaker M."/>
            <person name="Farag I.F."/>
            <person name="Doudna J."/>
            <person name="Cate J.H.D."/>
            <person name="Banfield J.F."/>
        </authorList>
    </citation>
    <scope>NUCLEOTIDE SEQUENCE</scope>
    <source>
        <strain evidence="11">NC_groundwater_17_Pr7_B-0.1um_64_12</strain>
    </source>
</reference>
<name>A0A931PWB8_FIMGI</name>
<evidence type="ECO:0000259" key="10">
    <source>
        <dbReference type="Pfam" id="PF00535"/>
    </source>
</evidence>
<dbReference type="Pfam" id="PF00535">
    <property type="entry name" value="Glycos_transf_2"/>
    <property type="match status" value="1"/>
</dbReference>
<accession>A0A931PWB8</accession>
<dbReference type="InterPro" id="IPR001173">
    <property type="entry name" value="Glyco_trans_2-like"/>
</dbReference>
<dbReference type="InterPro" id="IPR050256">
    <property type="entry name" value="Glycosyltransferase_2"/>
</dbReference>
<evidence type="ECO:0000256" key="1">
    <source>
        <dbReference type="ARBA" id="ARBA00001946"/>
    </source>
</evidence>
<feature type="domain" description="Glycosyltransferase 2-like" evidence="10">
    <location>
        <begin position="2"/>
        <end position="110"/>
    </location>
</feature>
<evidence type="ECO:0000313" key="12">
    <source>
        <dbReference type="Proteomes" id="UP000727962"/>
    </source>
</evidence>
<proteinExistence type="inferred from homology"/>
<dbReference type="Proteomes" id="UP000727962">
    <property type="component" value="Unassembled WGS sequence"/>
</dbReference>
<comment type="caution">
    <text evidence="11">The sequence shown here is derived from an EMBL/GenBank/DDBJ whole genome shotgun (WGS) entry which is preliminary data.</text>
</comment>
<keyword evidence="5" id="KW-0460">Magnesium</keyword>
<dbReference type="PANTHER" id="PTHR48090:SF10">
    <property type="entry name" value="GLUCOSYL-3-PHOSPHOGLYCERATE SYNTHASE"/>
    <property type="match status" value="1"/>
</dbReference>
<evidence type="ECO:0000256" key="9">
    <source>
        <dbReference type="ARBA" id="ARBA00048997"/>
    </source>
</evidence>
<dbReference type="Gene3D" id="3.90.550.10">
    <property type="entry name" value="Spore Coat Polysaccharide Biosynthesis Protein SpsA, Chain A"/>
    <property type="match status" value="1"/>
</dbReference>
<comment type="catalytic activity">
    <reaction evidence="8">
        <text>(2R)-3-phosphoglycerate + UDP-alpha-D-glucose = (2R)-2-O-(alpha-D-glucopyranosyl)-3-phospho-glycerate + UDP + H(+)</text>
        <dbReference type="Rhea" id="RHEA:31319"/>
        <dbReference type="ChEBI" id="CHEBI:15378"/>
        <dbReference type="ChEBI" id="CHEBI:58223"/>
        <dbReference type="ChEBI" id="CHEBI:58272"/>
        <dbReference type="ChEBI" id="CHEBI:58885"/>
        <dbReference type="ChEBI" id="CHEBI:62600"/>
        <dbReference type="EC" id="2.4.1.266"/>
    </reaction>
    <physiologicalReaction direction="left-to-right" evidence="8">
        <dbReference type="Rhea" id="RHEA:31320"/>
    </physiologicalReaction>
</comment>